<name>A0ABR7MUR5_9FIRM</name>
<evidence type="ECO:0000313" key="1">
    <source>
        <dbReference type="EMBL" id="MBC8557546.1"/>
    </source>
</evidence>
<reference evidence="1 2" key="1">
    <citation type="submission" date="2020-08" db="EMBL/GenBank/DDBJ databases">
        <title>Genome public.</title>
        <authorList>
            <person name="Liu C."/>
            <person name="Sun Q."/>
        </authorList>
    </citation>
    <scope>NUCLEOTIDE SEQUENCE [LARGE SCALE GENOMIC DNA]</scope>
    <source>
        <strain evidence="1 2">BX3</strain>
    </source>
</reference>
<dbReference type="RefSeq" id="WP_249304839.1">
    <property type="nucleotide sequence ID" value="NZ_JACRSW010000030.1"/>
</dbReference>
<protein>
    <submittedName>
        <fullName evidence="1">Phenylacetate--CoA ligase family protein</fullName>
    </submittedName>
</protein>
<dbReference type="InterPro" id="IPR053158">
    <property type="entry name" value="CapK_Type1_Caps_Biosynth"/>
</dbReference>
<accession>A0ABR7MUR5</accession>
<dbReference type="Proteomes" id="UP000637513">
    <property type="component" value="Unassembled WGS sequence"/>
</dbReference>
<dbReference type="GO" id="GO:0016874">
    <property type="term" value="F:ligase activity"/>
    <property type="evidence" value="ECO:0007669"/>
    <property type="project" value="UniProtKB-KW"/>
</dbReference>
<sequence length="402" mass="46851">MEKEEIATYAYENTEFYKEKWKDIMEEGNEWTWDELPIVSKKELVHAGIQAVSAEYYAKFGRDDIITDYTSGSTGECMEVYTTHKEQIRALLSLWLYRKKFYGIDSTARLCYFYTFRDCKGDEPYEYFKNSLGFSKGILEPENLQFIYDKMKEFQPVWLLLQPSVAMVLARYMLEEGLETITSVQYIELSGEMFTKEQKNFISVAFNAVVASQYGCNEVGTIAYQCPHGKLHIMDQNVHVDIINQGMIKEDSDYGNIIVTGKNNKVMPFVKYNTGDIGKICKEGCKCSYKGKVLELFAARQNDLVKINDEWVSADIFKRIFQAMEWSLDGRIYQYRVEQKEEKVFAVYLATNMEKEVVQDCFCHYAAETSLSGSKFYFQFYDYILPDLQTGKLKFFINDIVQ</sequence>
<dbReference type="SUPFAM" id="SSF56801">
    <property type="entry name" value="Acetyl-CoA synthetase-like"/>
    <property type="match status" value="1"/>
</dbReference>
<dbReference type="Gene3D" id="3.40.50.12780">
    <property type="entry name" value="N-terminal domain of ligase-like"/>
    <property type="match status" value="1"/>
</dbReference>
<organism evidence="1 2">
    <name type="scientific">Jutongia hominis</name>
    <dbReference type="NCBI Taxonomy" id="2763664"/>
    <lineage>
        <taxon>Bacteria</taxon>
        <taxon>Bacillati</taxon>
        <taxon>Bacillota</taxon>
        <taxon>Clostridia</taxon>
        <taxon>Lachnospirales</taxon>
        <taxon>Lachnospiraceae</taxon>
        <taxon>Jutongia</taxon>
    </lineage>
</organism>
<gene>
    <name evidence="1" type="ORF">H8700_07475</name>
</gene>
<dbReference type="PANTHER" id="PTHR36932">
    <property type="entry name" value="CAPSULAR POLYSACCHARIDE BIOSYNTHESIS PROTEIN"/>
    <property type="match status" value="1"/>
</dbReference>
<evidence type="ECO:0000313" key="2">
    <source>
        <dbReference type="Proteomes" id="UP000637513"/>
    </source>
</evidence>
<comment type="caution">
    <text evidence="1">The sequence shown here is derived from an EMBL/GenBank/DDBJ whole genome shotgun (WGS) entry which is preliminary data.</text>
</comment>
<keyword evidence="2" id="KW-1185">Reference proteome</keyword>
<dbReference type="EMBL" id="JACRSW010000030">
    <property type="protein sequence ID" value="MBC8557546.1"/>
    <property type="molecule type" value="Genomic_DNA"/>
</dbReference>
<keyword evidence="1" id="KW-0436">Ligase</keyword>
<proteinExistence type="predicted"/>
<dbReference type="InterPro" id="IPR042099">
    <property type="entry name" value="ANL_N_sf"/>
</dbReference>
<dbReference type="PANTHER" id="PTHR36932:SF1">
    <property type="entry name" value="CAPSULAR POLYSACCHARIDE BIOSYNTHESIS PROTEIN"/>
    <property type="match status" value="1"/>
</dbReference>